<keyword evidence="1 6" id="KW-0489">Methyltransferase</keyword>
<feature type="binding site" evidence="5 6">
    <location>
        <position position="300"/>
    </location>
    <ligand>
        <name>Zn(2+)</name>
        <dbReference type="ChEBI" id="CHEBI:29105"/>
    </ligand>
</feature>
<dbReference type="InterPro" id="IPR003726">
    <property type="entry name" value="HCY_dom"/>
</dbReference>
<keyword evidence="4 5" id="KW-0862">Zinc</keyword>
<dbReference type="VEuPathDB" id="FungiDB:BCV72DRAFT_274172"/>
<evidence type="ECO:0000256" key="6">
    <source>
        <dbReference type="PROSITE-ProRule" id="PRU00333"/>
    </source>
</evidence>
<evidence type="ECO:0000313" key="9">
    <source>
        <dbReference type="Proteomes" id="UP000242381"/>
    </source>
</evidence>
<keyword evidence="3 5" id="KW-0479">Metal-binding</keyword>
<proteinExistence type="predicted"/>
<accession>A0A0A1NRT4</accession>
<feature type="binding site" evidence="5 6">
    <location>
        <position position="226"/>
    </location>
    <ligand>
        <name>Zn(2+)</name>
        <dbReference type="ChEBI" id="CHEBI:29105"/>
    </ligand>
</feature>
<dbReference type="GO" id="GO:0008270">
    <property type="term" value="F:zinc ion binding"/>
    <property type="evidence" value="ECO:0007669"/>
    <property type="project" value="InterPro"/>
</dbReference>
<dbReference type="Gene3D" id="3.20.20.330">
    <property type="entry name" value="Homocysteine-binding-like domain"/>
    <property type="match status" value="1"/>
</dbReference>
<dbReference type="GO" id="GO:0008898">
    <property type="term" value="F:S-adenosylmethionine-homocysteine S-methyltransferase activity"/>
    <property type="evidence" value="ECO:0007669"/>
    <property type="project" value="TreeGrafter"/>
</dbReference>
<reference evidence="8 9" key="1">
    <citation type="journal article" date="2016" name="Proc. Natl. Acad. Sci. U.S.A.">
        <title>Lipid metabolic changes in an early divergent fungus govern the establishment of a mutualistic symbiosis with endobacteria.</title>
        <authorList>
            <person name="Lastovetsky O.A."/>
            <person name="Gaspar M.L."/>
            <person name="Mondo S.J."/>
            <person name="LaButti K.M."/>
            <person name="Sandor L."/>
            <person name="Grigoriev I.V."/>
            <person name="Henry S.A."/>
            <person name="Pawlowska T.E."/>
        </authorList>
    </citation>
    <scope>NUCLEOTIDE SEQUENCE [LARGE SCALE GENOMIC DNA]</scope>
    <source>
        <strain evidence="8 9">ATCC 11559</strain>
    </source>
</reference>
<evidence type="ECO:0000256" key="2">
    <source>
        <dbReference type="ARBA" id="ARBA00022679"/>
    </source>
</evidence>
<dbReference type="SUPFAM" id="SSF82282">
    <property type="entry name" value="Homocysteine S-methyltransferase"/>
    <property type="match status" value="1"/>
</dbReference>
<dbReference type="PROSITE" id="PS50970">
    <property type="entry name" value="HCY"/>
    <property type="match status" value="1"/>
</dbReference>
<comment type="cofactor">
    <cofactor evidence="5">
        <name>Zn(2+)</name>
        <dbReference type="ChEBI" id="CHEBI:29105"/>
    </cofactor>
    <text evidence="5">Binds 1 zinc ion per subunit.</text>
</comment>
<dbReference type="GO" id="GO:0032259">
    <property type="term" value="P:methylation"/>
    <property type="evidence" value="ECO:0007669"/>
    <property type="project" value="UniProtKB-KW"/>
</dbReference>
<keyword evidence="2 6" id="KW-0808">Transferase</keyword>
<dbReference type="InterPro" id="IPR017226">
    <property type="entry name" value="BHMT-like"/>
</dbReference>
<evidence type="ECO:0000313" key="8">
    <source>
        <dbReference type="EMBL" id="ORE20076.1"/>
    </source>
</evidence>
<dbReference type="Proteomes" id="UP000242381">
    <property type="component" value="Unassembled WGS sequence"/>
</dbReference>
<dbReference type="NCBIfam" id="NF007020">
    <property type="entry name" value="PRK09485.1"/>
    <property type="match status" value="1"/>
</dbReference>
<dbReference type="OMA" id="CSQPEVI"/>
<dbReference type="InterPro" id="IPR051486">
    <property type="entry name" value="Hcy_S-methyltransferase"/>
</dbReference>
<feature type="binding site" evidence="5 6">
    <location>
        <position position="301"/>
    </location>
    <ligand>
        <name>Zn(2+)</name>
        <dbReference type="ChEBI" id="CHEBI:29105"/>
    </ligand>
</feature>
<evidence type="ECO:0000256" key="3">
    <source>
        <dbReference type="ARBA" id="ARBA00022723"/>
    </source>
</evidence>
<dbReference type="AlphaFoldDB" id="A0A0A1NRT4"/>
<dbReference type="EMBL" id="KV921299">
    <property type="protein sequence ID" value="ORE20076.1"/>
    <property type="molecule type" value="Genomic_DNA"/>
</dbReference>
<evidence type="ECO:0000259" key="7">
    <source>
        <dbReference type="PROSITE" id="PS50970"/>
    </source>
</evidence>
<dbReference type="Pfam" id="PF02574">
    <property type="entry name" value="S-methyl_trans"/>
    <property type="match status" value="1"/>
</dbReference>
<evidence type="ECO:0000256" key="5">
    <source>
        <dbReference type="PIRSR" id="PIRSR037505-2"/>
    </source>
</evidence>
<organism evidence="8 9">
    <name type="scientific">Rhizopus microsporus</name>
    <dbReference type="NCBI Taxonomy" id="58291"/>
    <lineage>
        <taxon>Eukaryota</taxon>
        <taxon>Fungi</taxon>
        <taxon>Fungi incertae sedis</taxon>
        <taxon>Mucoromycota</taxon>
        <taxon>Mucoromycotina</taxon>
        <taxon>Mucoromycetes</taxon>
        <taxon>Mucorales</taxon>
        <taxon>Mucorineae</taxon>
        <taxon>Rhizopodaceae</taxon>
        <taxon>Rhizopus</taxon>
    </lineage>
</organism>
<dbReference type="InterPro" id="IPR036589">
    <property type="entry name" value="HCY_dom_sf"/>
</dbReference>
<evidence type="ECO:0000256" key="1">
    <source>
        <dbReference type="ARBA" id="ARBA00022603"/>
    </source>
</evidence>
<dbReference type="PIRSF" id="PIRSF037505">
    <property type="entry name" value="Betaine_HMT"/>
    <property type="match status" value="1"/>
</dbReference>
<dbReference type="GO" id="GO:0009086">
    <property type="term" value="P:methionine biosynthetic process"/>
    <property type="evidence" value="ECO:0007669"/>
    <property type="project" value="InterPro"/>
</dbReference>
<name>A0A0A1NRT4_RHIZD</name>
<dbReference type="PANTHER" id="PTHR46015:SF1">
    <property type="entry name" value="HOMOCYSTEINE S-METHYLTRANSFERASE-LIKE ISOFORM 1"/>
    <property type="match status" value="1"/>
</dbReference>
<dbReference type="PANTHER" id="PTHR46015">
    <property type="entry name" value="ZGC:172121"/>
    <property type="match status" value="1"/>
</dbReference>
<sequence length="317" mass="35143">MSFQYPLILDGGFATELERTFNKDLSGKLWSAKCLEDDPEAVKSVHKLYYEAGSNIATTCSYQASIEGFSQAGYTRDHAIELMHKSISLAYEARKEFIQEHPENTSPKLVALSIGCYGAILANGAEYTGNYGDISVDQLVQFHKERLSIFLQSKESKVDFILFETIPSALEARAIASIVSDFDLLPPVAVSFQCRSDHDIADGTPLQDVLALFDTIDHVFATGINCTKPQFIESLIDIIVKHNKAQNSQKVLLLYPDGGEVWDAVARTWDTSCKLPEDKFGYLMAKCVEEYGPRVIVGGCCGTGFTHIRSLKSHLHK</sequence>
<protein>
    <submittedName>
        <fullName evidence="8">Homocysteine S-methyltransferase</fullName>
    </submittedName>
</protein>
<dbReference type="GO" id="GO:0033528">
    <property type="term" value="P:S-methylmethionine cycle"/>
    <property type="evidence" value="ECO:0007669"/>
    <property type="project" value="TreeGrafter"/>
</dbReference>
<feature type="domain" description="Hcy-binding" evidence="7">
    <location>
        <begin position="1"/>
        <end position="315"/>
    </location>
</feature>
<gene>
    <name evidence="8" type="ORF">BCV71DRAFT_248616</name>
</gene>
<evidence type="ECO:0000256" key="4">
    <source>
        <dbReference type="ARBA" id="ARBA00022833"/>
    </source>
</evidence>